<accession>A0AAU7BMM1</accession>
<evidence type="ECO:0000313" key="1">
    <source>
        <dbReference type="EMBL" id="XBG33897.1"/>
    </source>
</evidence>
<dbReference type="AlphaFoldDB" id="A0AAU7BMM1"/>
<gene>
    <name evidence="1" type="ORF">ABH853_15985</name>
</gene>
<protein>
    <submittedName>
        <fullName evidence="1">Uncharacterized protein</fullName>
    </submittedName>
</protein>
<organism evidence="1">
    <name type="scientific">Pseudomonas sp. 13.2</name>
    <dbReference type="NCBI Taxonomy" id="3144665"/>
    <lineage>
        <taxon>Bacteria</taxon>
        <taxon>Pseudomonadati</taxon>
        <taxon>Pseudomonadota</taxon>
        <taxon>Gammaproteobacteria</taxon>
        <taxon>Pseudomonadales</taxon>
        <taxon>Pseudomonadaceae</taxon>
        <taxon>Pseudomonas</taxon>
    </lineage>
</organism>
<dbReference type="EMBL" id="CP157179">
    <property type="protein sequence ID" value="XBG33897.1"/>
    <property type="molecule type" value="Genomic_DNA"/>
</dbReference>
<reference evidence="1" key="1">
    <citation type="journal article" date="2019" name="Microbiol. Resour. Announc.">
        <title>Draft Genome Sequences of Five Environmental Bacterial Isolates That Degrade Polyethylene Terephthalate Plastic.</title>
        <authorList>
            <person name="Leon-Zayas R."/>
            <person name="Roberts C."/>
            <person name="Vague M."/>
            <person name="Mellies J.L."/>
        </authorList>
    </citation>
    <scope>NUCLEOTIDE SEQUENCE</scope>
    <source>
        <strain evidence="1">13.2</strain>
    </source>
</reference>
<reference evidence="1" key="2">
    <citation type="submission" date="2024-05" db="EMBL/GenBank/DDBJ databases">
        <authorList>
            <person name="Mellies J."/>
            <person name="Newton I."/>
        </authorList>
    </citation>
    <scope>NUCLEOTIDE SEQUENCE</scope>
    <source>
        <strain evidence="1">13.2</strain>
    </source>
</reference>
<name>A0AAU7BMM1_9PSED</name>
<sequence length="58" mass="6245">MPNSSTITSTDSLAMAKMLSTIAAKMPALPPTSHWAMADTAATRKKPSQRPLSIRMFP</sequence>
<proteinExistence type="predicted"/>